<proteinExistence type="predicted"/>
<keyword evidence="2" id="KW-1185">Reference proteome</keyword>
<sequence>MDVGLQDGIEASVDIDASAGAVWELIREPGWFINGGEIGKHQIETKGAFSVVHDAIYGRFDFEALTLDPPRYAAFRSLGGDEWDDPVPNTLIEFWVERINSGGVRLRVMESGFAGFDAEEHARVLSSRTLGWKVEMQAAKRHLSGK</sequence>
<reference evidence="1 2" key="1">
    <citation type="submission" date="2021-03" db="EMBL/GenBank/DDBJ databases">
        <title>Sequencing the genomes of 1000 actinobacteria strains.</title>
        <authorList>
            <person name="Klenk H.-P."/>
        </authorList>
    </citation>
    <scope>NUCLEOTIDE SEQUENCE [LARGE SCALE GENOMIC DNA]</scope>
    <source>
        <strain evidence="1 2">DSM 15797</strain>
    </source>
</reference>
<dbReference type="Proteomes" id="UP001296993">
    <property type="component" value="Unassembled WGS sequence"/>
</dbReference>
<comment type="caution">
    <text evidence="1">The sequence shown here is derived from an EMBL/GenBank/DDBJ whole genome shotgun (WGS) entry which is preliminary data.</text>
</comment>
<dbReference type="SUPFAM" id="SSF55961">
    <property type="entry name" value="Bet v1-like"/>
    <property type="match status" value="1"/>
</dbReference>
<evidence type="ECO:0000313" key="1">
    <source>
        <dbReference type="EMBL" id="MBP2385276.1"/>
    </source>
</evidence>
<evidence type="ECO:0000313" key="2">
    <source>
        <dbReference type="Proteomes" id="UP001296993"/>
    </source>
</evidence>
<gene>
    <name evidence="1" type="ORF">JOF47_000787</name>
</gene>
<dbReference type="EMBL" id="JAGIOF010000001">
    <property type="protein sequence ID" value="MBP2385276.1"/>
    <property type="molecule type" value="Genomic_DNA"/>
</dbReference>
<protein>
    <recommendedName>
        <fullName evidence="3">SRPBCC domain-containing protein</fullName>
    </recommendedName>
</protein>
<dbReference type="InterPro" id="IPR023393">
    <property type="entry name" value="START-like_dom_sf"/>
</dbReference>
<name>A0ABS4XA80_9MICC</name>
<dbReference type="Gene3D" id="3.30.530.20">
    <property type="match status" value="1"/>
</dbReference>
<accession>A0ABS4XA80</accession>
<dbReference type="RefSeq" id="WP_209996076.1">
    <property type="nucleotide sequence ID" value="NZ_BAAAJY010000012.1"/>
</dbReference>
<organism evidence="1 2">
    <name type="scientific">Paeniglutamicibacter kerguelensis</name>
    <dbReference type="NCBI Taxonomy" id="254788"/>
    <lineage>
        <taxon>Bacteria</taxon>
        <taxon>Bacillati</taxon>
        <taxon>Actinomycetota</taxon>
        <taxon>Actinomycetes</taxon>
        <taxon>Micrococcales</taxon>
        <taxon>Micrococcaceae</taxon>
        <taxon>Paeniglutamicibacter</taxon>
    </lineage>
</organism>
<evidence type="ECO:0008006" key="3">
    <source>
        <dbReference type="Google" id="ProtNLM"/>
    </source>
</evidence>